<organism evidence="5 6">
    <name type="scientific">Capsicum annuum</name>
    <name type="common">Capsicum pepper</name>
    <dbReference type="NCBI Taxonomy" id="4072"/>
    <lineage>
        <taxon>Eukaryota</taxon>
        <taxon>Viridiplantae</taxon>
        <taxon>Streptophyta</taxon>
        <taxon>Embryophyta</taxon>
        <taxon>Tracheophyta</taxon>
        <taxon>Spermatophyta</taxon>
        <taxon>Magnoliopsida</taxon>
        <taxon>eudicotyledons</taxon>
        <taxon>Gunneridae</taxon>
        <taxon>Pentapetalae</taxon>
        <taxon>asterids</taxon>
        <taxon>lamiids</taxon>
        <taxon>Solanales</taxon>
        <taxon>Solanaceae</taxon>
        <taxon>Solanoideae</taxon>
        <taxon>Capsiceae</taxon>
        <taxon>Capsicum</taxon>
    </lineage>
</organism>
<keyword evidence="3" id="KW-0067">ATP-binding</keyword>
<gene>
    <name evidence="5" type="ORF">T459_10876</name>
</gene>
<dbReference type="AlphaFoldDB" id="A0A2G3A3J3"/>
<dbReference type="Gene3D" id="3.40.50.300">
    <property type="entry name" value="P-loop containing nucleotide triphosphate hydrolases"/>
    <property type="match status" value="1"/>
</dbReference>
<dbReference type="InterPro" id="IPR014013">
    <property type="entry name" value="Helic_SF1/SF2_ATP-bd_DinG/Rad3"/>
</dbReference>
<sequence>MNERILNPFFDSGDRYTVNLMVHDVRKKKLGVVKPKSDMIDPLWYVAILRDTMRELQKEVHDLHWELAVVTKCNALLESPTGTGKTLCLLCATLAWRKSLGGFSVRKSGRRDHITSSQQSDESSQSESSTLPCIVYASRTHSQIRQVVKELKRTNYR</sequence>
<keyword evidence="2" id="KW-0378">Hydrolase</keyword>
<dbReference type="STRING" id="4072.A0A2G3A3J3"/>
<evidence type="ECO:0000259" key="4">
    <source>
        <dbReference type="PROSITE" id="PS51193"/>
    </source>
</evidence>
<dbReference type="SUPFAM" id="SSF52540">
    <property type="entry name" value="P-loop containing nucleoside triphosphate hydrolases"/>
    <property type="match status" value="1"/>
</dbReference>
<evidence type="ECO:0000313" key="5">
    <source>
        <dbReference type="EMBL" id="PHT88770.1"/>
    </source>
</evidence>
<comment type="caution">
    <text evidence="5">The sequence shown here is derived from an EMBL/GenBank/DDBJ whole genome shotgun (WGS) entry which is preliminary data.</text>
</comment>
<evidence type="ECO:0000256" key="1">
    <source>
        <dbReference type="ARBA" id="ARBA00022741"/>
    </source>
</evidence>
<dbReference type="GO" id="GO:0005524">
    <property type="term" value="F:ATP binding"/>
    <property type="evidence" value="ECO:0007669"/>
    <property type="project" value="UniProtKB-KW"/>
</dbReference>
<dbReference type="GO" id="GO:0003678">
    <property type="term" value="F:DNA helicase activity"/>
    <property type="evidence" value="ECO:0007669"/>
    <property type="project" value="InterPro"/>
</dbReference>
<keyword evidence="6" id="KW-1185">Reference proteome</keyword>
<evidence type="ECO:0000256" key="2">
    <source>
        <dbReference type="ARBA" id="ARBA00022801"/>
    </source>
</evidence>
<dbReference type="GO" id="GO:0003677">
    <property type="term" value="F:DNA binding"/>
    <property type="evidence" value="ECO:0007669"/>
    <property type="project" value="InterPro"/>
</dbReference>
<evidence type="ECO:0000313" key="6">
    <source>
        <dbReference type="Proteomes" id="UP000222542"/>
    </source>
</evidence>
<protein>
    <recommendedName>
        <fullName evidence="4">Helicase ATP-binding domain-containing protein</fullName>
    </recommendedName>
</protein>
<proteinExistence type="predicted"/>
<dbReference type="InterPro" id="IPR010614">
    <property type="entry name" value="RAD3-like_helicase_DEAD"/>
</dbReference>
<name>A0A2G3A3J3_CAPAN</name>
<reference evidence="5 6" key="1">
    <citation type="journal article" date="2014" name="Nat. Genet.">
        <title>Genome sequence of the hot pepper provides insights into the evolution of pungency in Capsicum species.</title>
        <authorList>
            <person name="Kim S."/>
            <person name="Park M."/>
            <person name="Yeom S.I."/>
            <person name="Kim Y.M."/>
            <person name="Lee J.M."/>
            <person name="Lee H.A."/>
            <person name="Seo E."/>
            <person name="Choi J."/>
            <person name="Cheong K."/>
            <person name="Kim K.T."/>
            <person name="Jung K."/>
            <person name="Lee G.W."/>
            <person name="Oh S.K."/>
            <person name="Bae C."/>
            <person name="Kim S.B."/>
            <person name="Lee H.Y."/>
            <person name="Kim S.Y."/>
            <person name="Kim M.S."/>
            <person name="Kang B.C."/>
            <person name="Jo Y.D."/>
            <person name="Yang H.B."/>
            <person name="Jeong H.J."/>
            <person name="Kang W.H."/>
            <person name="Kwon J.K."/>
            <person name="Shin C."/>
            <person name="Lim J.Y."/>
            <person name="Park J.H."/>
            <person name="Huh J.H."/>
            <person name="Kim J.S."/>
            <person name="Kim B.D."/>
            <person name="Cohen O."/>
            <person name="Paran I."/>
            <person name="Suh M.C."/>
            <person name="Lee S.B."/>
            <person name="Kim Y.K."/>
            <person name="Shin Y."/>
            <person name="Noh S.J."/>
            <person name="Park J."/>
            <person name="Seo Y.S."/>
            <person name="Kwon S.Y."/>
            <person name="Kim H.A."/>
            <person name="Park J.M."/>
            <person name="Kim H.J."/>
            <person name="Choi S.B."/>
            <person name="Bosland P.W."/>
            <person name="Reeves G."/>
            <person name="Jo S.H."/>
            <person name="Lee B.W."/>
            <person name="Cho H.T."/>
            <person name="Choi H.S."/>
            <person name="Lee M.S."/>
            <person name="Yu Y."/>
            <person name="Do Choi Y."/>
            <person name="Park B.S."/>
            <person name="van Deynze A."/>
            <person name="Ashrafi H."/>
            <person name="Hill T."/>
            <person name="Kim W.T."/>
            <person name="Pai H.S."/>
            <person name="Ahn H.K."/>
            <person name="Yeam I."/>
            <person name="Giovannoni J.J."/>
            <person name="Rose J.K."/>
            <person name="Sorensen I."/>
            <person name="Lee S.J."/>
            <person name="Kim R.W."/>
            <person name="Choi I.Y."/>
            <person name="Choi B.S."/>
            <person name="Lim J.S."/>
            <person name="Lee Y.H."/>
            <person name="Choi D."/>
        </authorList>
    </citation>
    <scope>NUCLEOTIDE SEQUENCE [LARGE SCALE GENOMIC DNA]</scope>
    <source>
        <strain evidence="6">cv. CM334</strain>
    </source>
</reference>
<reference evidence="5 6" key="2">
    <citation type="journal article" date="2017" name="Genome Biol.">
        <title>New reference genome sequences of hot pepper reveal the massive evolution of plant disease-resistance genes by retroduplication.</title>
        <authorList>
            <person name="Kim S."/>
            <person name="Park J."/>
            <person name="Yeom S.I."/>
            <person name="Kim Y.M."/>
            <person name="Seo E."/>
            <person name="Kim K.T."/>
            <person name="Kim M.S."/>
            <person name="Lee J.M."/>
            <person name="Cheong K."/>
            <person name="Shin H.S."/>
            <person name="Kim S.B."/>
            <person name="Han K."/>
            <person name="Lee J."/>
            <person name="Park M."/>
            <person name="Lee H.A."/>
            <person name="Lee H.Y."/>
            <person name="Lee Y."/>
            <person name="Oh S."/>
            <person name="Lee J.H."/>
            <person name="Choi E."/>
            <person name="Choi E."/>
            <person name="Lee S.E."/>
            <person name="Jeon J."/>
            <person name="Kim H."/>
            <person name="Choi G."/>
            <person name="Song H."/>
            <person name="Lee J."/>
            <person name="Lee S.C."/>
            <person name="Kwon J.K."/>
            <person name="Lee H.Y."/>
            <person name="Koo N."/>
            <person name="Hong Y."/>
            <person name="Kim R.W."/>
            <person name="Kang W.H."/>
            <person name="Huh J.H."/>
            <person name="Kang B.C."/>
            <person name="Yang T.J."/>
            <person name="Lee Y.H."/>
            <person name="Bennetzen J.L."/>
            <person name="Choi D."/>
        </authorList>
    </citation>
    <scope>NUCLEOTIDE SEQUENCE [LARGE SCALE GENOMIC DNA]</scope>
    <source>
        <strain evidence="6">cv. CM334</strain>
    </source>
</reference>
<dbReference type="PANTHER" id="PTHR11472:SF34">
    <property type="entry name" value="REGULATOR OF TELOMERE ELONGATION HELICASE 1"/>
    <property type="match status" value="1"/>
</dbReference>
<dbReference type="Pfam" id="PF06733">
    <property type="entry name" value="DEAD_2"/>
    <property type="match status" value="1"/>
</dbReference>
<dbReference type="InterPro" id="IPR027417">
    <property type="entry name" value="P-loop_NTPase"/>
</dbReference>
<feature type="domain" description="Helicase ATP-binding" evidence="4">
    <location>
        <begin position="35"/>
        <end position="157"/>
    </location>
</feature>
<keyword evidence="1" id="KW-0547">Nucleotide-binding</keyword>
<dbReference type="GO" id="GO:0016787">
    <property type="term" value="F:hydrolase activity"/>
    <property type="evidence" value="ECO:0007669"/>
    <property type="project" value="UniProtKB-KW"/>
</dbReference>
<dbReference type="PANTHER" id="PTHR11472">
    <property type="entry name" value="DNA REPAIR DEAD HELICASE RAD3/XP-D SUBFAMILY MEMBER"/>
    <property type="match status" value="1"/>
</dbReference>
<dbReference type="InterPro" id="IPR045028">
    <property type="entry name" value="DinG/Rad3-like"/>
</dbReference>
<dbReference type="EMBL" id="AYRZ02000003">
    <property type="protein sequence ID" value="PHT88770.1"/>
    <property type="molecule type" value="Genomic_DNA"/>
</dbReference>
<evidence type="ECO:0000256" key="3">
    <source>
        <dbReference type="ARBA" id="ARBA00022840"/>
    </source>
</evidence>
<dbReference type="Proteomes" id="UP000222542">
    <property type="component" value="Unassembled WGS sequence"/>
</dbReference>
<accession>A0A2G3A3J3</accession>
<dbReference type="PROSITE" id="PS51193">
    <property type="entry name" value="HELICASE_ATP_BIND_2"/>
    <property type="match status" value="1"/>
</dbReference>
<dbReference type="Gramene" id="PHT88770">
    <property type="protein sequence ID" value="PHT88770"/>
    <property type="gene ID" value="T459_10876"/>
</dbReference>